<accession>A0A017SIP6</accession>
<dbReference type="STRING" id="1388766.A0A017SIP6"/>
<dbReference type="RefSeq" id="XP_040639858.1">
    <property type="nucleotide sequence ID" value="XM_040786281.1"/>
</dbReference>
<evidence type="ECO:0000313" key="3">
    <source>
        <dbReference type="Proteomes" id="UP000019804"/>
    </source>
</evidence>
<evidence type="ECO:0000256" key="1">
    <source>
        <dbReference type="SAM" id="MobiDB-lite"/>
    </source>
</evidence>
<evidence type="ECO:0000313" key="2">
    <source>
        <dbReference type="EMBL" id="EYE96170.1"/>
    </source>
</evidence>
<feature type="region of interest" description="Disordered" evidence="1">
    <location>
        <begin position="58"/>
        <end position="109"/>
    </location>
</feature>
<protein>
    <recommendedName>
        <fullName evidence="4">Glycine-rich protein</fullName>
    </recommendedName>
</protein>
<sequence length="109" mass="11272">MTGDNKTYVSNGQVLGGPPVSVRISRFFESVYIFFGLYFTTLLSFDPYTTAQNSQFNISRRGGRLGGNSYGSGGGGAGGPGGPGGPGPRTGRLGRVDDIRGPECGSCRG</sequence>
<dbReference type="InterPro" id="IPR024491">
    <property type="entry name" value="Se_SelK/SelG"/>
</dbReference>
<dbReference type="GeneID" id="63701405"/>
<keyword evidence="3" id="KW-1185">Reference proteome</keyword>
<gene>
    <name evidence="2" type="ORF">EURHEDRAFT_514581</name>
</gene>
<dbReference type="Proteomes" id="UP000019804">
    <property type="component" value="Unassembled WGS sequence"/>
</dbReference>
<proteinExistence type="predicted"/>
<dbReference type="EMBL" id="KK088419">
    <property type="protein sequence ID" value="EYE96170.1"/>
    <property type="molecule type" value="Genomic_DNA"/>
</dbReference>
<name>A0A017SIP6_ASPRC</name>
<dbReference type="HOGENOM" id="CLU_157388_0_0_1"/>
<dbReference type="Pfam" id="PF10961">
    <property type="entry name" value="SelK_SelG"/>
    <property type="match status" value="1"/>
</dbReference>
<dbReference type="OrthoDB" id="2121326at2759"/>
<evidence type="ECO:0008006" key="4">
    <source>
        <dbReference type="Google" id="ProtNLM"/>
    </source>
</evidence>
<reference evidence="3" key="1">
    <citation type="journal article" date="2014" name="Nat. Commun.">
        <title>Genomic adaptations of the halophilic Dead Sea filamentous fungus Eurotium rubrum.</title>
        <authorList>
            <person name="Kis-Papo T."/>
            <person name="Weig A.R."/>
            <person name="Riley R."/>
            <person name="Persoh D."/>
            <person name="Salamov A."/>
            <person name="Sun H."/>
            <person name="Lipzen A."/>
            <person name="Wasser S.P."/>
            <person name="Rambold G."/>
            <person name="Grigoriev I.V."/>
            <person name="Nevo E."/>
        </authorList>
    </citation>
    <scope>NUCLEOTIDE SEQUENCE [LARGE SCALE GENOMIC DNA]</scope>
    <source>
        <strain evidence="3">CBS 135680</strain>
    </source>
</reference>
<feature type="compositionally biased region" description="Gly residues" evidence="1">
    <location>
        <begin position="64"/>
        <end position="88"/>
    </location>
</feature>
<organism evidence="2 3">
    <name type="scientific">Aspergillus ruber (strain CBS 135680)</name>
    <dbReference type="NCBI Taxonomy" id="1388766"/>
    <lineage>
        <taxon>Eukaryota</taxon>
        <taxon>Fungi</taxon>
        <taxon>Dikarya</taxon>
        <taxon>Ascomycota</taxon>
        <taxon>Pezizomycotina</taxon>
        <taxon>Eurotiomycetes</taxon>
        <taxon>Eurotiomycetidae</taxon>
        <taxon>Eurotiales</taxon>
        <taxon>Aspergillaceae</taxon>
        <taxon>Aspergillus</taxon>
        <taxon>Aspergillus subgen. Aspergillus</taxon>
    </lineage>
</organism>
<dbReference type="AlphaFoldDB" id="A0A017SIP6"/>